<dbReference type="SUPFAM" id="SSF46689">
    <property type="entry name" value="Homeodomain-like"/>
    <property type="match status" value="1"/>
</dbReference>
<dbReference type="InterPro" id="IPR009057">
    <property type="entry name" value="Homeodomain-like_sf"/>
</dbReference>
<name>A0A1X1RER2_MYCFA</name>
<dbReference type="GO" id="GO:0003677">
    <property type="term" value="F:DNA binding"/>
    <property type="evidence" value="ECO:0007669"/>
    <property type="project" value="UniProtKB-UniRule"/>
</dbReference>
<dbReference type="RefSeq" id="WP_234810518.1">
    <property type="nucleotide sequence ID" value="NZ_AP022603.1"/>
</dbReference>
<accession>A0A1X1RER2</accession>
<dbReference type="InterPro" id="IPR036271">
    <property type="entry name" value="Tet_transcr_reg_TetR-rel_C_sf"/>
</dbReference>
<dbReference type="SUPFAM" id="SSF48498">
    <property type="entry name" value="Tetracyclin repressor-like, C-terminal domain"/>
    <property type="match status" value="1"/>
</dbReference>
<dbReference type="Gene3D" id="1.10.10.60">
    <property type="entry name" value="Homeodomain-like"/>
    <property type="match status" value="1"/>
</dbReference>
<organism evidence="2 3">
    <name type="scientific">Mycolicibacterium fallax</name>
    <name type="common">Mycobacterium fallax</name>
    <dbReference type="NCBI Taxonomy" id="1793"/>
    <lineage>
        <taxon>Bacteria</taxon>
        <taxon>Bacillati</taxon>
        <taxon>Actinomycetota</taxon>
        <taxon>Actinomycetes</taxon>
        <taxon>Mycobacteriales</taxon>
        <taxon>Mycobacteriaceae</taxon>
        <taxon>Mycolicibacterium</taxon>
    </lineage>
</organism>
<dbReference type="Pfam" id="PF00440">
    <property type="entry name" value="TetR_N"/>
    <property type="match status" value="1"/>
</dbReference>
<evidence type="ECO:0000313" key="3">
    <source>
        <dbReference type="Proteomes" id="UP000193484"/>
    </source>
</evidence>
<sequence>MATIEDRIAESTLHLLRTGGPRAVNVEAVADHSGIAKTTIYRRHPDRRDMLATALSRVVIPPPPEFGTSAADRLRWIIEHAIDPVDHGIGLGGRAALLLTDDDPAFTELFRRILADQRAPLIAAVEAGRADGSMRADLDAATLIDAIVGSYLAEYSRTGARAEDWRQRLFTLFWPTVRAAG</sequence>
<gene>
    <name evidence="2" type="ORF">AWC04_08685</name>
</gene>
<proteinExistence type="predicted"/>
<dbReference type="InterPro" id="IPR001647">
    <property type="entry name" value="HTH_TetR"/>
</dbReference>
<protein>
    <submittedName>
        <fullName evidence="2">Uncharacterized protein</fullName>
    </submittedName>
</protein>
<dbReference type="PROSITE" id="PS50977">
    <property type="entry name" value="HTH_TETR_2"/>
    <property type="match status" value="1"/>
</dbReference>
<evidence type="ECO:0000256" key="1">
    <source>
        <dbReference type="ARBA" id="ARBA00023125"/>
    </source>
</evidence>
<dbReference type="Proteomes" id="UP000193484">
    <property type="component" value="Unassembled WGS sequence"/>
</dbReference>
<dbReference type="Gene3D" id="1.10.357.10">
    <property type="entry name" value="Tetracycline Repressor, domain 2"/>
    <property type="match status" value="1"/>
</dbReference>
<keyword evidence="1" id="KW-0238">DNA-binding</keyword>
<dbReference type="STRING" id="1793.AWC04_08685"/>
<comment type="caution">
    <text evidence="2">The sequence shown here is derived from an EMBL/GenBank/DDBJ whole genome shotgun (WGS) entry which is preliminary data.</text>
</comment>
<dbReference type="EMBL" id="LQOJ01000031">
    <property type="protein sequence ID" value="ORV04221.1"/>
    <property type="molecule type" value="Genomic_DNA"/>
</dbReference>
<evidence type="ECO:0000313" key="2">
    <source>
        <dbReference type="EMBL" id="ORV04221.1"/>
    </source>
</evidence>
<dbReference type="AlphaFoldDB" id="A0A1X1RER2"/>
<reference evidence="2 3" key="1">
    <citation type="submission" date="2016-01" db="EMBL/GenBank/DDBJ databases">
        <title>The new phylogeny of the genus Mycobacterium.</title>
        <authorList>
            <person name="Tarcisio F."/>
            <person name="Conor M."/>
            <person name="Antonella G."/>
            <person name="Elisabetta G."/>
            <person name="Giulia F.S."/>
            <person name="Sara T."/>
            <person name="Anna F."/>
            <person name="Clotilde B."/>
            <person name="Roberto B."/>
            <person name="Veronica D.S."/>
            <person name="Fabio R."/>
            <person name="Monica P."/>
            <person name="Olivier J."/>
            <person name="Enrico T."/>
            <person name="Nicola S."/>
        </authorList>
    </citation>
    <scope>NUCLEOTIDE SEQUENCE [LARGE SCALE GENOMIC DNA]</scope>
    <source>
        <strain evidence="2 3">DSM 44179</strain>
    </source>
</reference>
<keyword evidence="3" id="KW-1185">Reference proteome</keyword>